<comment type="subcellular location">
    <subcellularLocation>
        <location evidence="1">Cell junction</location>
        <location evidence="1">Gap junction</location>
    </subcellularLocation>
    <subcellularLocation>
        <location evidence="2 12">Cell membrane</location>
        <topology evidence="2 12">Multi-pass membrane protein</topology>
    </subcellularLocation>
</comment>
<evidence type="ECO:0000256" key="2">
    <source>
        <dbReference type="ARBA" id="ARBA00004651"/>
    </source>
</evidence>
<feature type="region of interest" description="Disordered" evidence="13">
    <location>
        <begin position="390"/>
        <end position="413"/>
    </location>
</feature>
<dbReference type="EMBL" id="VCGU01000005">
    <property type="protein sequence ID" value="TRY74863.1"/>
    <property type="molecule type" value="Genomic_DNA"/>
</dbReference>
<evidence type="ECO:0000256" key="6">
    <source>
        <dbReference type="ARBA" id="ARBA00022868"/>
    </source>
</evidence>
<comment type="caution">
    <text evidence="12">Lacks conserved residue(s) required for the propagation of feature annotation.</text>
</comment>
<keyword evidence="8 12" id="KW-1133">Transmembrane helix</keyword>
<name>A0A553PAZ9_TIGCA</name>
<keyword evidence="7" id="KW-0965">Cell junction</keyword>
<reference evidence="14 15" key="1">
    <citation type="journal article" date="2018" name="Nat. Ecol. Evol.">
        <title>Genomic signatures of mitonuclear coevolution across populations of Tigriopus californicus.</title>
        <authorList>
            <person name="Barreto F.S."/>
            <person name="Watson E.T."/>
            <person name="Lima T.G."/>
            <person name="Willett C.S."/>
            <person name="Edmands S."/>
            <person name="Li W."/>
            <person name="Burton R.S."/>
        </authorList>
    </citation>
    <scope>NUCLEOTIDE SEQUENCE [LARGE SCALE GENOMIC DNA]</scope>
    <source>
        <strain evidence="14 15">San Diego</strain>
    </source>
</reference>
<dbReference type="Pfam" id="PF00876">
    <property type="entry name" value="Innexin"/>
    <property type="match status" value="1"/>
</dbReference>
<dbReference type="GO" id="GO:0005886">
    <property type="term" value="C:plasma membrane"/>
    <property type="evidence" value="ECO:0007669"/>
    <property type="project" value="UniProtKB-SubCell"/>
</dbReference>
<dbReference type="OMA" id="ISHEFND"/>
<feature type="transmembrane region" description="Helical" evidence="12">
    <location>
        <begin position="183"/>
        <end position="212"/>
    </location>
</feature>
<protein>
    <recommendedName>
        <fullName evidence="12">Innexin</fullName>
    </recommendedName>
</protein>
<evidence type="ECO:0000256" key="10">
    <source>
        <dbReference type="ARBA" id="ARBA00023136"/>
    </source>
</evidence>
<evidence type="ECO:0000313" key="14">
    <source>
        <dbReference type="EMBL" id="TRY74863.1"/>
    </source>
</evidence>
<comment type="function">
    <text evidence="12">Structural component of the gap junctions.</text>
</comment>
<evidence type="ECO:0000313" key="15">
    <source>
        <dbReference type="Proteomes" id="UP000318571"/>
    </source>
</evidence>
<feature type="compositionally biased region" description="Basic and acidic residues" evidence="13">
    <location>
        <begin position="399"/>
        <end position="413"/>
    </location>
</feature>
<comment type="caution">
    <text evidence="14">The sequence shown here is derived from an EMBL/GenBank/DDBJ whole genome shotgun (WGS) entry which is preliminary data.</text>
</comment>
<dbReference type="PRINTS" id="PR01262">
    <property type="entry name" value="INNEXIN"/>
</dbReference>
<evidence type="ECO:0000256" key="4">
    <source>
        <dbReference type="ARBA" id="ARBA00022475"/>
    </source>
</evidence>
<evidence type="ECO:0000256" key="3">
    <source>
        <dbReference type="ARBA" id="ARBA00022448"/>
    </source>
</evidence>
<evidence type="ECO:0000256" key="13">
    <source>
        <dbReference type="SAM" id="MobiDB-lite"/>
    </source>
</evidence>
<gene>
    <name evidence="12" type="primary">inx</name>
    <name evidence="14" type="ORF">TCAL_11214</name>
</gene>
<evidence type="ECO:0000256" key="1">
    <source>
        <dbReference type="ARBA" id="ARBA00004610"/>
    </source>
</evidence>
<keyword evidence="9 12" id="KW-0406">Ion transport</keyword>
<keyword evidence="11 12" id="KW-0407">Ion channel</keyword>
<dbReference type="PROSITE" id="PS51013">
    <property type="entry name" value="PANNEXIN"/>
    <property type="match status" value="1"/>
</dbReference>
<accession>A0A553PAZ9</accession>
<keyword evidence="15" id="KW-1185">Reference proteome</keyword>
<dbReference type="GO" id="GO:0007602">
    <property type="term" value="P:phototransduction"/>
    <property type="evidence" value="ECO:0007669"/>
    <property type="project" value="TreeGrafter"/>
</dbReference>
<proteinExistence type="inferred from homology"/>
<keyword evidence="6" id="KW-0303">Gap junction</keyword>
<feature type="transmembrane region" description="Helical" evidence="12">
    <location>
        <begin position="111"/>
        <end position="133"/>
    </location>
</feature>
<dbReference type="PANTHER" id="PTHR11893">
    <property type="entry name" value="INNEXIN"/>
    <property type="match status" value="1"/>
</dbReference>
<dbReference type="AlphaFoldDB" id="A0A553PAZ9"/>
<dbReference type="InterPro" id="IPR000990">
    <property type="entry name" value="Innexin"/>
</dbReference>
<keyword evidence="4" id="KW-1003">Cell membrane</keyword>
<keyword evidence="3 12" id="KW-0813">Transport</keyword>
<sequence length="413" mass="48378">MFFQALGHFKGLFYNSSDAIIDDAIFKLHYVVSSTLLYFCVILVSGKAYLGDPIHCSTWAFDSAKVIQTEMLNSYCYIHSTFIIPGLSGETYPGLAPYQSKHQTQAIQQSYYQWVPLLLFLQGSTFLLPFFMWKQFENGLVKRLRLDLNDPSLPVQTRDEQISRLVLYFQTHTGRNMLYGKHFIYCIFFNFLNVMAQIYFTNLFLGGIFFMYGTNFSYGHSGVNEASSFEDIAFPKMSRIMHFRCKWNVLTTVTCNNIFRCVLHVFGPSGTKQIIDALCVLPLNILHDKVYLVLWYWYGVLVLITLCNLIYWLIHYFFKQCRQSHIQRHLKGKTKGNELKPFNQNFGDWLVLHQVYKNIEHRHFTRLVSEMCKVESNGLRRSDTMIFDESKDSEDNDLEKDPLKRTEKKVVFQ</sequence>
<evidence type="ECO:0000256" key="5">
    <source>
        <dbReference type="ARBA" id="ARBA00022692"/>
    </source>
</evidence>
<evidence type="ECO:0000256" key="11">
    <source>
        <dbReference type="ARBA" id="ARBA00023303"/>
    </source>
</evidence>
<dbReference type="GO" id="GO:0034220">
    <property type="term" value="P:monoatomic ion transmembrane transport"/>
    <property type="evidence" value="ECO:0007669"/>
    <property type="project" value="UniProtKB-KW"/>
</dbReference>
<keyword evidence="10 12" id="KW-0472">Membrane</keyword>
<comment type="similarity">
    <text evidence="12">Belongs to the pannexin family.</text>
</comment>
<evidence type="ECO:0000256" key="7">
    <source>
        <dbReference type="ARBA" id="ARBA00022949"/>
    </source>
</evidence>
<dbReference type="Proteomes" id="UP000318571">
    <property type="component" value="Chromosome 2"/>
</dbReference>
<evidence type="ECO:0000256" key="9">
    <source>
        <dbReference type="ARBA" id="ARBA00023065"/>
    </source>
</evidence>
<keyword evidence="5 12" id="KW-0812">Transmembrane</keyword>
<feature type="transmembrane region" description="Helical" evidence="12">
    <location>
        <begin position="295"/>
        <end position="318"/>
    </location>
</feature>
<evidence type="ECO:0000256" key="8">
    <source>
        <dbReference type="ARBA" id="ARBA00022989"/>
    </source>
</evidence>
<dbReference type="PANTHER" id="PTHR11893:SF41">
    <property type="entry name" value="INNEXIN INX2"/>
    <property type="match status" value="1"/>
</dbReference>
<evidence type="ECO:0000256" key="12">
    <source>
        <dbReference type="RuleBase" id="RU010713"/>
    </source>
</evidence>
<dbReference type="GO" id="GO:0005243">
    <property type="term" value="F:gap junction channel activity"/>
    <property type="evidence" value="ECO:0007669"/>
    <property type="project" value="TreeGrafter"/>
</dbReference>
<organism evidence="14 15">
    <name type="scientific">Tigriopus californicus</name>
    <name type="common">Marine copepod</name>
    <dbReference type="NCBI Taxonomy" id="6832"/>
    <lineage>
        <taxon>Eukaryota</taxon>
        <taxon>Metazoa</taxon>
        <taxon>Ecdysozoa</taxon>
        <taxon>Arthropoda</taxon>
        <taxon>Crustacea</taxon>
        <taxon>Multicrustacea</taxon>
        <taxon>Hexanauplia</taxon>
        <taxon>Copepoda</taxon>
        <taxon>Harpacticoida</taxon>
        <taxon>Harpacticidae</taxon>
        <taxon>Tigriopus</taxon>
    </lineage>
</organism>
<dbReference type="GO" id="GO:0005921">
    <property type="term" value="C:gap junction"/>
    <property type="evidence" value="ECO:0007669"/>
    <property type="project" value="UniProtKB-SubCell"/>
</dbReference>
<dbReference type="STRING" id="6832.A0A553PAZ9"/>